<protein>
    <submittedName>
        <fullName evidence="1">Uncharacterized protein</fullName>
    </submittedName>
</protein>
<dbReference type="GeneID" id="27351987"/>
<evidence type="ECO:0000313" key="1">
    <source>
        <dbReference type="EMBL" id="KIW21778.1"/>
    </source>
</evidence>
<name>A0A0D2BRT2_9EURO</name>
<evidence type="ECO:0000313" key="2">
    <source>
        <dbReference type="Proteomes" id="UP000054466"/>
    </source>
</evidence>
<keyword evidence="2" id="KW-1185">Reference proteome</keyword>
<proteinExistence type="predicted"/>
<gene>
    <name evidence="1" type="ORF">PV07_12793</name>
</gene>
<dbReference type="AlphaFoldDB" id="A0A0D2BRT2"/>
<organism evidence="1 2">
    <name type="scientific">Cladophialophora immunda</name>
    <dbReference type="NCBI Taxonomy" id="569365"/>
    <lineage>
        <taxon>Eukaryota</taxon>
        <taxon>Fungi</taxon>
        <taxon>Dikarya</taxon>
        <taxon>Ascomycota</taxon>
        <taxon>Pezizomycotina</taxon>
        <taxon>Eurotiomycetes</taxon>
        <taxon>Chaetothyriomycetidae</taxon>
        <taxon>Chaetothyriales</taxon>
        <taxon>Herpotrichiellaceae</taxon>
        <taxon>Cladophialophora</taxon>
    </lineage>
</organism>
<sequence length="104" mass="11276">MSDNRSPTSWFEAAIGDTVRHIPPYVENRSSDDRPLSRKSVVLYGRTSRGWTLNGGKMVMETTTATKSSGNEDTREGTMQQFLLRGVISTAGNSAGAVCDCSSQ</sequence>
<dbReference type="VEuPathDB" id="FungiDB:PV07_12793"/>
<reference evidence="1 2" key="1">
    <citation type="submission" date="2015-01" db="EMBL/GenBank/DDBJ databases">
        <title>The Genome Sequence of Cladophialophora immunda CBS83496.</title>
        <authorList>
            <consortium name="The Broad Institute Genomics Platform"/>
            <person name="Cuomo C."/>
            <person name="de Hoog S."/>
            <person name="Gorbushina A."/>
            <person name="Stielow B."/>
            <person name="Teixiera M."/>
            <person name="Abouelleil A."/>
            <person name="Chapman S.B."/>
            <person name="Priest M."/>
            <person name="Young S.K."/>
            <person name="Wortman J."/>
            <person name="Nusbaum C."/>
            <person name="Birren B."/>
        </authorList>
    </citation>
    <scope>NUCLEOTIDE SEQUENCE [LARGE SCALE GENOMIC DNA]</scope>
    <source>
        <strain evidence="1 2">CBS 83496</strain>
    </source>
</reference>
<dbReference type="EMBL" id="KN847189">
    <property type="protein sequence ID" value="KIW21778.1"/>
    <property type="molecule type" value="Genomic_DNA"/>
</dbReference>
<accession>A0A0D2BRT2</accession>
<dbReference type="RefSeq" id="XP_016241994.1">
    <property type="nucleotide sequence ID" value="XM_016400359.1"/>
</dbReference>
<dbReference type="Proteomes" id="UP000054466">
    <property type="component" value="Unassembled WGS sequence"/>
</dbReference>
<dbReference type="HOGENOM" id="CLU_2249843_0_0_1"/>